<protein>
    <submittedName>
        <fullName evidence="2">Uncharacterized protein</fullName>
    </submittedName>
</protein>
<accession>A0A250XMK9</accession>
<evidence type="ECO:0000256" key="1">
    <source>
        <dbReference type="SAM" id="Phobius"/>
    </source>
</evidence>
<gene>
    <name evidence="2" type="ORF">CEUSTIGMA_g11730.t1</name>
</gene>
<dbReference type="AlphaFoldDB" id="A0A250XMK9"/>
<keyword evidence="1" id="KW-1133">Transmembrane helix</keyword>
<sequence length="434" mass="47258">MTMTFASLETSGDACAGNYRQHSQSKDQFVKNDQHKSHTQDDVLVGIPTKIINQLEAPVSWVWGATCTAASFVAVVAVAAVATPCILAIGAIGTVAAVAMVLEKTADVLLWGKHPNKIDEHVVAKRLARQAADLADQRTAIMSADEEIASQSGRQQQYVLMLEESIKALNAELRVKDLQMTRVMEEHQMVVRELHAGVEAGISELRDAHETQLFLALEESATASVQVEQMRQEVEVLKAHALQVESDAFMYVSIITKEHGDAMMQIEAEKNMLIQHVDSLIQQLSTFVALAQSYADEATDLRVNGVETVSCTLHALLVAVGAPLTQTLSVSSQCTLAPTESATSRGLILELVPCIVELLSSTGPWGQKLMQFCGVARVQAMEEIMNCEGSSLLRAAREGAWEEGQGTLYCQEEVLGDDQLKRTTTLVRLMIEQA</sequence>
<keyword evidence="3" id="KW-1185">Reference proteome</keyword>
<evidence type="ECO:0000313" key="3">
    <source>
        <dbReference type="Proteomes" id="UP000232323"/>
    </source>
</evidence>
<dbReference type="Proteomes" id="UP000232323">
    <property type="component" value="Unassembled WGS sequence"/>
</dbReference>
<evidence type="ECO:0000313" key="2">
    <source>
        <dbReference type="EMBL" id="GAX84308.1"/>
    </source>
</evidence>
<reference evidence="2 3" key="1">
    <citation type="submission" date="2017-08" db="EMBL/GenBank/DDBJ databases">
        <title>Acidophilic green algal genome provides insights into adaptation to an acidic environment.</title>
        <authorList>
            <person name="Hirooka S."/>
            <person name="Hirose Y."/>
            <person name="Kanesaki Y."/>
            <person name="Higuchi S."/>
            <person name="Fujiwara T."/>
            <person name="Onuma R."/>
            <person name="Era A."/>
            <person name="Ohbayashi R."/>
            <person name="Uzuka A."/>
            <person name="Nozaki H."/>
            <person name="Yoshikawa H."/>
            <person name="Miyagishima S.Y."/>
        </authorList>
    </citation>
    <scope>NUCLEOTIDE SEQUENCE [LARGE SCALE GENOMIC DNA]</scope>
    <source>
        <strain evidence="2 3">NIES-2499</strain>
    </source>
</reference>
<keyword evidence="1" id="KW-0472">Membrane</keyword>
<organism evidence="2 3">
    <name type="scientific">Chlamydomonas eustigma</name>
    <dbReference type="NCBI Taxonomy" id="1157962"/>
    <lineage>
        <taxon>Eukaryota</taxon>
        <taxon>Viridiplantae</taxon>
        <taxon>Chlorophyta</taxon>
        <taxon>core chlorophytes</taxon>
        <taxon>Chlorophyceae</taxon>
        <taxon>CS clade</taxon>
        <taxon>Chlamydomonadales</taxon>
        <taxon>Chlamydomonadaceae</taxon>
        <taxon>Chlamydomonas</taxon>
    </lineage>
</organism>
<comment type="caution">
    <text evidence="2">The sequence shown here is derived from an EMBL/GenBank/DDBJ whole genome shotgun (WGS) entry which is preliminary data.</text>
</comment>
<proteinExistence type="predicted"/>
<name>A0A250XMK9_9CHLO</name>
<keyword evidence="1" id="KW-0812">Transmembrane</keyword>
<dbReference type="EMBL" id="BEGY01000122">
    <property type="protein sequence ID" value="GAX84308.1"/>
    <property type="molecule type" value="Genomic_DNA"/>
</dbReference>
<feature type="transmembrane region" description="Helical" evidence="1">
    <location>
        <begin position="69"/>
        <end position="102"/>
    </location>
</feature>